<dbReference type="InterPro" id="IPR023395">
    <property type="entry name" value="MCP_dom_sf"/>
</dbReference>
<evidence type="ECO:0008006" key="11">
    <source>
        <dbReference type="Google" id="ProtNLM"/>
    </source>
</evidence>
<dbReference type="PROSITE" id="PS50920">
    <property type="entry name" value="SOLCAR"/>
    <property type="match status" value="3"/>
</dbReference>
<evidence type="ECO:0000313" key="10">
    <source>
        <dbReference type="Proteomes" id="UP001432027"/>
    </source>
</evidence>
<dbReference type="EMBL" id="BTSX01000002">
    <property type="protein sequence ID" value="GMS85900.1"/>
    <property type="molecule type" value="Genomic_DNA"/>
</dbReference>
<dbReference type="AlphaFoldDB" id="A0AAV5ST95"/>
<accession>A0AAV5ST95</accession>
<dbReference type="PRINTS" id="PR00926">
    <property type="entry name" value="MITOCARRIER"/>
</dbReference>
<evidence type="ECO:0000256" key="1">
    <source>
        <dbReference type="ARBA" id="ARBA00004141"/>
    </source>
</evidence>
<comment type="similarity">
    <text evidence="2 8">Belongs to the mitochondrial carrier (TC 2.A.29) family.</text>
</comment>
<dbReference type="PANTHER" id="PTHR24089">
    <property type="entry name" value="SOLUTE CARRIER FAMILY 25"/>
    <property type="match status" value="1"/>
</dbReference>
<proteinExistence type="inferred from homology"/>
<comment type="caution">
    <text evidence="9">The sequence shown here is derived from an EMBL/GenBank/DDBJ whole genome shotgun (WGS) entry which is preliminary data.</text>
</comment>
<dbReference type="InterPro" id="IPR018108">
    <property type="entry name" value="MCP_transmembrane"/>
</dbReference>
<keyword evidence="6 7" id="KW-0472">Membrane</keyword>
<dbReference type="Proteomes" id="UP001432027">
    <property type="component" value="Unassembled WGS sequence"/>
</dbReference>
<evidence type="ECO:0000256" key="5">
    <source>
        <dbReference type="ARBA" id="ARBA00022737"/>
    </source>
</evidence>
<dbReference type="SUPFAM" id="SSF103506">
    <property type="entry name" value="Mitochondrial carrier"/>
    <property type="match status" value="1"/>
</dbReference>
<evidence type="ECO:0000256" key="6">
    <source>
        <dbReference type="ARBA" id="ARBA00023136"/>
    </source>
</evidence>
<feature type="repeat" description="Solcar" evidence="7">
    <location>
        <begin position="198"/>
        <end position="283"/>
    </location>
</feature>
<keyword evidence="10" id="KW-1185">Reference proteome</keyword>
<evidence type="ECO:0000256" key="8">
    <source>
        <dbReference type="RuleBase" id="RU000488"/>
    </source>
</evidence>
<evidence type="ECO:0000256" key="4">
    <source>
        <dbReference type="ARBA" id="ARBA00022692"/>
    </source>
</evidence>
<dbReference type="InterPro" id="IPR002067">
    <property type="entry name" value="MCP"/>
</dbReference>
<dbReference type="GO" id="GO:0016020">
    <property type="term" value="C:membrane"/>
    <property type="evidence" value="ECO:0007669"/>
    <property type="project" value="UniProtKB-SubCell"/>
</dbReference>
<evidence type="ECO:0000256" key="2">
    <source>
        <dbReference type="ARBA" id="ARBA00006375"/>
    </source>
</evidence>
<keyword evidence="3 8" id="KW-0813">Transport</keyword>
<sequence>MAEGSKRAPSTPASLCAGAIAGALAKTTIAPLDRTKINFQVSQTHRYSIRAAVKFIKATYQTEGFLALYRGNSATLARVMPYAAFQFTAHERFKYLLSVDVGEKTPLKRLLAGSLAGFVATSLTYPLDTAKARLSISSKSEYSGFIDVIVKSCRNEGPLALYRGIWPTIVGVMQYGGLSFFAFDTLKLMHKDKFDSAPTAPYITLYGATGGVIGQSLSYPLDIVRRRMQTGKAPNGMGVYSLLLKIAREEGIRALYKGLSMNWIKGPISAGISFTTYHFAFSYLSSFKRS</sequence>
<feature type="repeat" description="Solcar" evidence="7">
    <location>
        <begin position="104"/>
        <end position="189"/>
    </location>
</feature>
<name>A0AAV5ST95_9BILA</name>
<dbReference type="Pfam" id="PF00153">
    <property type="entry name" value="Mito_carr"/>
    <property type="match status" value="3"/>
</dbReference>
<reference evidence="9" key="1">
    <citation type="submission" date="2023-10" db="EMBL/GenBank/DDBJ databases">
        <title>Genome assembly of Pristionchus species.</title>
        <authorList>
            <person name="Yoshida K."/>
            <person name="Sommer R.J."/>
        </authorList>
    </citation>
    <scope>NUCLEOTIDE SEQUENCE</scope>
    <source>
        <strain evidence="9">RS0144</strain>
    </source>
</reference>
<protein>
    <recommendedName>
        <fullName evidence="11">Mitochondrial carrier protein</fullName>
    </recommendedName>
</protein>
<evidence type="ECO:0000256" key="7">
    <source>
        <dbReference type="PROSITE-ProRule" id="PRU00282"/>
    </source>
</evidence>
<feature type="non-terminal residue" evidence="9">
    <location>
        <position position="290"/>
    </location>
</feature>
<feature type="repeat" description="Solcar" evidence="7">
    <location>
        <begin position="9"/>
        <end position="96"/>
    </location>
</feature>
<dbReference type="GO" id="GO:0055085">
    <property type="term" value="P:transmembrane transport"/>
    <property type="evidence" value="ECO:0007669"/>
    <property type="project" value="InterPro"/>
</dbReference>
<evidence type="ECO:0000313" key="9">
    <source>
        <dbReference type="EMBL" id="GMS85900.1"/>
    </source>
</evidence>
<evidence type="ECO:0000256" key="3">
    <source>
        <dbReference type="ARBA" id="ARBA00022448"/>
    </source>
</evidence>
<comment type="subcellular location">
    <subcellularLocation>
        <location evidence="1">Membrane</location>
        <topology evidence="1">Multi-pass membrane protein</topology>
    </subcellularLocation>
</comment>
<dbReference type="Gene3D" id="1.50.40.10">
    <property type="entry name" value="Mitochondrial carrier domain"/>
    <property type="match status" value="1"/>
</dbReference>
<gene>
    <name evidence="9" type="ORF">PENTCL1PPCAC_8075</name>
</gene>
<organism evidence="9 10">
    <name type="scientific">Pristionchus entomophagus</name>
    <dbReference type="NCBI Taxonomy" id="358040"/>
    <lineage>
        <taxon>Eukaryota</taxon>
        <taxon>Metazoa</taxon>
        <taxon>Ecdysozoa</taxon>
        <taxon>Nematoda</taxon>
        <taxon>Chromadorea</taxon>
        <taxon>Rhabditida</taxon>
        <taxon>Rhabditina</taxon>
        <taxon>Diplogasteromorpha</taxon>
        <taxon>Diplogasteroidea</taxon>
        <taxon>Neodiplogasteridae</taxon>
        <taxon>Pristionchus</taxon>
    </lineage>
</organism>
<keyword evidence="4 7" id="KW-0812">Transmembrane</keyword>
<keyword evidence="5" id="KW-0677">Repeat</keyword>